<gene>
    <name evidence="1" type="ORF">OEA41_009973</name>
</gene>
<accession>A0AAD9YY55</accession>
<comment type="caution">
    <text evidence="1">The sequence shown here is derived from an EMBL/GenBank/DDBJ whole genome shotgun (WGS) entry which is preliminary data.</text>
</comment>
<protein>
    <submittedName>
        <fullName evidence="1">Uncharacterized protein</fullName>
    </submittedName>
</protein>
<dbReference type="AlphaFoldDB" id="A0AAD9YY55"/>
<name>A0AAD9YY55_9LECA</name>
<dbReference type="EMBL" id="JASNWA010000011">
    <property type="protein sequence ID" value="KAK3166848.1"/>
    <property type="molecule type" value="Genomic_DNA"/>
</dbReference>
<reference evidence="1" key="1">
    <citation type="submission" date="2022-11" db="EMBL/GenBank/DDBJ databases">
        <title>Chromosomal genome sequence assembly and mating type (MAT) locus characterization of the leprose asexual lichenized fungus Lepraria neglecta (Nyl.) Erichsen.</title>
        <authorList>
            <person name="Allen J.L."/>
            <person name="Pfeffer B."/>
        </authorList>
    </citation>
    <scope>NUCLEOTIDE SEQUENCE</scope>
    <source>
        <strain evidence="1">Allen 5258</strain>
    </source>
</reference>
<keyword evidence="2" id="KW-1185">Reference proteome</keyword>
<evidence type="ECO:0000313" key="1">
    <source>
        <dbReference type="EMBL" id="KAK3166848.1"/>
    </source>
</evidence>
<sequence>MVHHKGELQFPDNYTDTAIKKFLKDYFESSNTPNAHEETGSYFTENGVFCIEILALRERMWDSVPGREHRAHRIFPFQTNKETKNEEFMVYGTVTYKHHDGAHKDTGWGGRMELAKDHKSGQQKIAILHCFLVSALVKL</sequence>
<evidence type="ECO:0000313" key="2">
    <source>
        <dbReference type="Proteomes" id="UP001276659"/>
    </source>
</evidence>
<organism evidence="1 2">
    <name type="scientific">Lepraria neglecta</name>
    <dbReference type="NCBI Taxonomy" id="209136"/>
    <lineage>
        <taxon>Eukaryota</taxon>
        <taxon>Fungi</taxon>
        <taxon>Dikarya</taxon>
        <taxon>Ascomycota</taxon>
        <taxon>Pezizomycotina</taxon>
        <taxon>Lecanoromycetes</taxon>
        <taxon>OSLEUM clade</taxon>
        <taxon>Lecanoromycetidae</taxon>
        <taxon>Lecanorales</taxon>
        <taxon>Lecanorineae</taxon>
        <taxon>Stereocaulaceae</taxon>
        <taxon>Lepraria</taxon>
    </lineage>
</organism>
<dbReference type="Proteomes" id="UP001276659">
    <property type="component" value="Unassembled WGS sequence"/>
</dbReference>
<proteinExistence type="predicted"/>